<comment type="caution">
    <text evidence="1">The sequence shown here is derived from an EMBL/GenBank/DDBJ whole genome shotgun (WGS) entry which is preliminary data.</text>
</comment>
<dbReference type="Proteomes" id="UP001306592">
    <property type="component" value="Unassembled WGS sequence"/>
</dbReference>
<dbReference type="EMBL" id="JBANEI010000035">
    <property type="protein sequence ID" value="MEI2684595.1"/>
    <property type="molecule type" value="Genomic_DNA"/>
</dbReference>
<name>A0ABU8DPA1_ERWAP</name>
<reference evidence="1 2" key="1">
    <citation type="submission" date="2024-02" db="EMBL/GenBank/DDBJ databases">
        <title>First report Erwinia aphidicola in onion in Chile.</title>
        <authorList>
            <person name="Valenzuela M."/>
            <person name="Pena M."/>
            <person name="Dutta B."/>
        </authorList>
    </citation>
    <scope>NUCLEOTIDE SEQUENCE [LARGE SCALE GENOMIC DNA]</scope>
    <source>
        <strain evidence="1 2">QCJ3A</strain>
    </source>
</reference>
<accession>A0ABU8DPA1</accession>
<evidence type="ECO:0000313" key="2">
    <source>
        <dbReference type="Proteomes" id="UP001306592"/>
    </source>
</evidence>
<sequence length="74" mass="8449">MNSITYPCNTAALYQDVIFPISLNTKHDIRSEIDLAVKWFKRWSGDNEVDITGDMLVSFGGLYLSYEQSLRKAT</sequence>
<keyword evidence="2" id="KW-1185">Reference proteome</keyword>
<dbReference type="RefSeq" id="WP_336204386.1">
    <property type="nucleotide sequence ID" value="NZ_JBANEI010000035.1"/>
</dbReference>
<proteinExistence type="predicted"/>
<gene>
    <name evidence="1" type="ORF">V8N49_23560</name>
</gene>
<evidence type="ECO:0000313" key="1">
    <source>
        <dbReference type="EMBL" id="MEI2684595.1"/>
    </source>
</evidence>
<organism evidence="1 2">
    <name type="scientific">Erwinia aphidicola</name>
    <dbReference type="NCBI Taxonomy" id="68334"/>
    <lineage>
        <taxon>Bacteria</taxon>
        <taxon>Pseudomonadati</taxon>
        <taxon>Pseudomonadota</taxon>
        <taxon>Gammaproteobacteria</taxon>
        <taxon>Enterobacterales</taxon>
        <taxon>Erwiniaceae</taxon>
        <taxon>Erwinia</taxon>
    </lineage>
</organism>
<protein>
    <submittedName>
        <fullName evidence="1">Protein ninY</fullName>
    </submittedName>
</protein>